<protein>
    <recommendedName>
        <fullName evidence="3">Nucleotidyltransferase substrate binding protein (TIGR01987 family)</fullName>
    </recommendedName>
</protein>
<sequence>MVEGTDKYNESLRLSYNHATRMFMHLKNVVDNFTNLKNPEDITIEVYRDSIVKKYEMLEDILWKLLSKYFKSTGLNLTYFRKKSPSSSV</sequence>
<reference evidence="1" key="1">
    <citation type="submission" date="2022-06" db="EMBL/GenBank/DDBJ databases">
        <title>Aquibacillus sp. a new bacterium isolated from soil saline samples.</title>
        <authorList>
            <person name="Galisteo C."/>
            <person name="De La Haba R."/>
            <person name="Sanchez-Porro C."/>
            <person name="Ventosa A."/>
        </authorList>
    </citation>
    <scope>NUCLEOTIDE SEQUENCE</scope>
    <source>
        <strain evidence="1">3ASR75-11</strain>
    </source>
</reference>
<evidence type="ECO:0000313" key="2">
    <source>
        <dbReference type="Proteomes" id="UP001145050"/>
    </source>
</evidence>
<dbReference type="SUPFAM" id="SSF81593">
    <property type="entry name" value="Nucleotidyltransferase substrate binding subunit/domain"/>
    <property type="match status" value="1"/>
</dbReference>
<name>A0A9X3WXK1_9BACI</name>
<organism evidence="1 2">
    <name type="scientific">Terrihalobacillus insolitus</name>
    <dbReference type="NCBI Taxonomy" id="2950438"/>
    <lineage>
        <taxon>Bacteria</taxon>
        <taxon>Bacillati</taxon>
        <taxon>Bacillota</taxon>
        <taxon>Bacilli</taxon>
        <taxon>Bacillales</taxon>
        <taxon>Bacillaceae</taxon>
        <taxon>Terrihalobacillus</taxon>
    </lineage>
</organism>
<evidence type="ECO:0008006" key="3">
    <source>
        <dbReference type="Google" id="ProtNLM"/>
    </source>
</evidence>
<keyword evidence="2" id="KW-1185">Reference proteome</keyword>
<gene>
    <name evidence="1" type="ORF">NC797_18035</name>
</gene>
<dbReference type="Gene3D" id="1.20.120.330">
    <property type="entry name" value="Nucleotidyltransferases domain 2"/>
    <property type="match status" value="1"/>
</dbReference>
<comment type="caution">
    <text evidence="1">The sequence shown here is derived from an EMBL/GenBank/DDBJ whole genome shotgun (WGS) entry which is preliminary data.</text>
</comment>
<dbReference type="Proteomes" id="UP001145050">
    <property type="component" value="Unassembled WGS sequence"/>
</dbReference>
<evidence type="ECO:0000313" key="1">
    <source>
        <dbReference type="EMBL" id="MDC3426363.1"/>
    </source>
</evidence>
<dbReference type="AlphaFoldDB" id="A0A9X3WXK1"/>
<accession>A0A9X3WXK1</accession>
<proteinExistence type="predicted"/>
<dbReference type="RefSeq" id="WP_272438188.1">
    <property type="nucleotide sequence ID" value="NZ_JAMQKB010000050.1"/>
</dbReference>
<dbReference type="EMBL" id="JAMQKB010000050">
    <property type="protein sequence ID" value="MDC3426363.1"/>
    <property type="molecule type" value="Genomic_DNA"/>
</dbReference>